<name>A0A665T596_ECHNA</name>
<dbReference type="AlphaFoldDB" id="A0A665T596"/>
<dbReference type="InParanoid" id="A0A665T596"/>
<dbReference type="InterPro" id="IPR001680">
    <property type="entry name" value="WD40_rpt"/>
</dbReference>
<dbReference type="SMART" id="SM00320">
    <property type="entry name" value="WD40"/>
    <property type="match status" value="5"/>
</dbReference>
<dbReference type="Gene3D" id="2.130.10.10">
    <property type="entry name" value="YVTN repeat-like/Quinoprotein amine dehydrogenase"/>
    <property type="match status" value="1"/>
</dbReference>
<dbReference type="Ensembl" id="ENSENLT00000000849.1">
    <property type="protein sequence ID" value="ENSENLP00000000727.1"/>
    <property type="gene ID" value="ENSENLG00000000523.1"/>
</dbReference>
<dbReference type="InterPro" id="IPR036322">
    <property type="entry name" value="WD40_repeat_dom_sf"/>
</dbReference>
<reference evidence="6" key="2">
    <citation type="submission" date="2025-08" db="UniProtKB">
        <authorList>
            <consortium name="Ensembl"/>
        </authorList>
    </citation>
    <scope>IDENTIFICATION</scope>
</reference>
<keyword evidence="2" id="KW-0853">WD repeat</keyword>
<dbReference type="InterPro" id="IPR015943">
    <property type="entry name" value="WD40/YVTN_repeat-like_dom_sf"/>
</dbReference>
<evidence type="ECO:0000256" key="3">
    <source>
        <dbReference type="ARBA" id="ARBA00022737"/>
    </source>
</evidence>
<proteinExistence type="predicted"/>
<keyword evidence="7" id="KW-1185">Reference proteome</keyword>
<organism evidence="6 7">
    <name type="scientific">Echeneis naucrates</name>
    <name type="common">Live sharksucker</name>
    <dbReference type="NCBI Taxonomy" id="173247"/>
    <lineage>
        <taxon>Eukaryota</taxon>
        <taxon>Metazoa</taxon>
        <taxon>Chordata</taxon>
        <taxon>Craniata</taxon>
        <taxon>Vertebrata</taxon>
        <taxon>Euteleostomi</taxon>
        <taxon>Actinopterygii</taxon>
        <taxon>Neopterygii</taxon>
        <taxon>Teleostei</taxon>
        <taxon>Neoteleostei</taxon>
        <taxon>Acanthomorphata</taxon>
        <taxon>Carangaria</taxon>
        <taxon>Carangiformes</taxon>
        <taxon>Echeneidae</taxon>
        <taxon>Echeneis</taxon>
    </lineage>
</organism>
<reference evidence="6" key="1">
    <citation type="submission" date="2021-04" db="EMBL/GenBank/DDBJ databases">
        <authorList>
            <consortium name="Wellcome Sanger Institute Data Sharing"/>
        </authorList>
    </citation>
    <scope>NUCLEOTIDE SEQUENCE [LARGE SCALE GENOMIC DNA]</scope>
</reference>
<sequence>NETEKPLCFIKIDPIHGFQEYIIFNPNDDTQLLSTSETTSGTETLMLTHSSPEPFKTVNMDGRPLSRSVFHWREPQVLTATAAGSIVVWELIEDLAVNQRLSQEIIKYIHLQKAAFTFLTITDSCFVTGDTQGHINFYDEKFTLLTWYSDFNLDAIMSVSFSKEYTEGYLEDTTVDAKPFIIRNFVVSTVSSTVVHVNAQKCIPQILLQENCGPLHAVACHPKQPAVAMGNHAGILKVWDYNSKVITGKRVFETEKQIQCITFDPQGSYLAVGFGSGAVHILNPSTLQCDPMDCFHYTEHSINHITFSSDSKYLATAVITVFHLQTSKCSLGYWTYQGRYCAHYKPIKELLFGVHLDSTQPRLFSLGMDRCLVEYDLKKSDVNQLLILRSERIEQSAVPMCMTWYPPLTAEEFLLIVSDQYKMKLFNSTTMMCRFGKYCNKIRFCECCH</sequence>
<dbReference type="PANTHER" id="PTHR13720:SF13">
    <property type="entry name" value="CILIA- AND FLAGELLA-ASSOCIATED PROTEIN 251"/>
    <property type="match status" value="1"/>
</dbReference>
<dbReference type="OMA" id="YLWHEAG"/>
<keyword evidence="4" id="KW-0966">Cell projection</keyword>
<dbReference type="PANTHER" id="PTHR13720">
    <property type="entry name" value="WD-40 REPEAT PROTEIN"/>
    <property type="match status" value="1"/>
</dbReference>
<dbReference type="InterPro" id="IPR050630">
    <property type="entry name" value="WD_repeat_EMAP"/>
</dbReference>
<protein>
    <recommendedName>
        <fullName evidence="5">Cilia- and flagella-associated protein 251</fullName>
    </recommendedName>
</protein>
<accession>A0A665T596</accession>
<evidence type="ECO:0000313" key="7">
    <source>
        <dbReference type="Proteomes" id="UP000472264"/>
    </source>
</evidence>
<evidence type="ECO:0000313" key="6">
    <source>
        <dbReference type="Ensembl" id="ENSENLP00000000727.1"/>
    </source>
</evidence>
<comment type="subcellular location">
    <subcellularLocation>
        <location evidence="1">Cell projection</location>
        <location evidence="1">Cilium</location>
    </subcellularLocation>
</comment>
<keyword evidence="3" id="KW-0677">Repeat</keyword>
<evidence type="ECO:0000256" key="5">
    <source>
        <dbReference type="ARBA" id="ARBA00040994"/>
    </source>
</evidence>
<dbReference type="Proteomes" id="UP000472264">
    <property type="component" value="Chromosome 9"/>
</dbReference>
<evidence type="ECO:0000256" key="2">
    <source>
        <dbReference type="ARBA" id="ARBA00022574"/>
    </source>
</evidence>
<evidence type="ECO:0000256" key="1">
    <source>
        <dbReference type="ARBA" id="ARBA00004138"/>
    </source>
</evidence>
<evidence type="ECO:0000256" key="4">
    <source>
        <dbReference type="ARBA" id="ARBA00023273"/>
    </source>
</evidence>
<dbReference type="SUPFAM" id="SSF50978">
    <property type="entry name" value="WD40 repeat-like"/>
    <property type="match status" value="1"/>
</dbReference>
<dbReference type="GO" id="GO:0036126">
    <property type="term" value="C:sperm flagellum"/>
    <property type="evidence" value="ECO:0007669"/>
    <property type="project" value="TreeGrafter"/>
</dbReference>
<reference evidence="6" key="3">
    <citation type="submission" date="2025-09" db="UniProtKB">
        <authorList>
            <consortium name="Ensembl"/>
        </authorList>
    </citation>
    <scope>IDENTIFICATION</scope>
</reference>